<dbReference type="SUPFAM" id="SSF54593">
    <property type="entry name" value="Glyoxalase/Bleomycin resistance protein/Dihydroxybiphenyl dioxygenase"/>
    <property type="match status" value="1"/>
</dbReference>
<reference evidence="2" key="1">
    <citation type="journal article" date="2021" name="Nat. Commun.">
        <title>Genetic determinants of endophytism in the Arabidopsis root mycobiome.</title>
        <authorList>
            <person name="Mesny F."/>
            <person name="Miyauchi S."/>
            <person name="Thiergart T."/>
            <person name="Pickel B."/>
            <person name="Atanasova L."/>
            <person name="Karlsson M."/>
            <person name="Huettel B."/>
            <person name="Barry K.W."/>
            <person name="Haridas S."/>
            <person name="Chen C."/>
            <person name="Bauer D."/>
            <person name="Andreopoulos W."/>
            <person name="Pangilinan J."/>
            <person name="LaButti K."/>
            <person name="Riley R."/>
            <person name="Lipzen A."/>
            <person name="Clum A."/>
            <person name="Drula E."/>
            <person name="Henrissat B."/>
            <person name="Kohler A."/>
            <person name="Grigoriev I.V."/>
            <person name="Martin F.M."/>
            <person name="Hacquard S."/>
        </authorList>
    </citation>
    <scope>NUCLEOTIDE SEQUENCE</scope>
    <source>
        <strain evidence="2">MPI-CAGE-CH-0243</strain>
    </source>
</reference>
<keyword evidence="2" id="KW-0223">Dioxygenase</keyword>
<name>A0A9P9D646_9PLEO</name>
<proteinExistence type="predicted"/>
<accession>A0A9P9D646</accession>
<dbReference type="Gene3D" id="3.10.180.10">
    <property type="entry name" value="2,3-Dihydroxybiphenyl 1,2-Dioxygenase, domain 1"/>
    <property type="match status" value="1"/>
</dbReference>
<dbReference type="CDD" id="cd07247">
    <property type="entry name" value="SgaA_N_like"/>
    <property type="match status" value="1"/>
</dbReference>
<comment type="caution">
    <text evidence="2">The sequence shown here is derived from an EMBL/GenBank/DDBJ whole genome shotgun (WGS) entry which is preliminary data.</text>
</comment>
<dbReference type="EMBL" id="JAGMWT010000019">
    <property type="protein sequence ID" value="KAH7113289.1"/>
    <property type="molecule type" value="Genomic_DNA"/>
</dbReference>
<dbReference type="OrthoDB" id="447346at2759"/>
<keyword evidence="3" id="KW-1185">Reference proteome</keyword>
<sequence length="152" mass="17007">MATEATETKQEAWPIPPVGAPCWIEVMSVDPPKLKEFYAGLFPAWEFIPATEEYKEDMVVMYKFNEPKGLSGGIVKLPEGCERAAQPLGIGFTVYFWVNDLEATEKRVHELGGTTVVGKKREGKTGWFMNFKDPEGNRFAAYTMDSSANCVE</sequence>
<gene>
    <name evidence="2" type="ORF">B0J11DRAFT_511517</name>
</gene>
<dbReference type="AlphaFoldDB" id="A0A9P9D646"/>
<dbReference type="InterPro" id="IPR052164">
    <property type="entry name" value="Anthracycline_SecMetBiosynth"/>
</dbReference>
<keyword evidence="2" id="KW-0560">Oxidoreductase</keyword>
<dbReference type="InterPro" id="IPR041581">
    <property type="entry name" value="Glyoxalase_6"/>
</dbReference>
<dbReference type="PANTHER" id="PTHR33993">
    <property type="entry name" value="GLYOXALASE-RELATED"/>
    <property type="match status" value="1"/>
</dbReference>
<dbReference type="Pfam" id="PF18029">
    <property type="entry name" value="Glyoxalase_6"/>
    <property type="match status" value="1"/>
</dbReference>
<dbReference type="PANTHER" id="PTHR33993:SF14">
    <property type="entry name" value="GB|AAF24581.1"/>
    <property type="match status" value="1"/>
</dbReference>
<dbReference type="GO" id="GO:0051213">
    <property type="term" value="F:dioxygenase activity"/>
    <property type="evidence" value="ECO:0007669"/>
    <property type="project" value="UniProtKB-KW"/>
</dbReference>
<feature type="domain" description="Glyoxalase-like" evidence="1">
    <location>
        <begin position="28"/>
        <end position="140"/>
    </location>
</feature>
<evidence type="ECO:0000313" key="3">
    <source>
        <dbReference type="Proteomes" id="UP000700596"/>
    </source>
</evidence>
<dbReference type="InterPro" id="IPR029068">
    <property type="entry name" value="Glyas_Bleomycin-R_OHBP_Dase"/>
</dbReference>
<evidence type="ECO:0000313" key="2">
    <source>
        <dbReference type="EMBL" id="KAH7113289.1"/>
    </source>
</evidence>
<protein>
    <submittedName>
        <fullName evidence="2">Glyoxalase/Bleomycin resistance protein/Dihydroxybiphenyl dioxygenase</fullName>
    </submittedName>
</protein>
<organism evidence="2 3">
    <name type="scientific">Dendryphion nanum</name>
    <dbReference type="NCBI Taxonomy" id="256645"/>
    <lineage>
        <taxon>Eukaryota</taxon>
        <taxon>Fungi</taxon>
        <taxon>Dikarya</taxon>
        <taxon>Ascomycota</taxon>
        <taxon>Pezizomycotina</taxon>
        <taxon>Dothideomycetes</taxon>
        <taxon>Pleosporomycetidae</taxon>
        <taxon>Pleosporales</taxon>
        <taxon>Torulaceae</taxon>
        <taxon>Dendryphion</taxon>
    </lineage>
</organism>
<evidence type="ECO:0000259" key="1">
    <source>
        <dbReference type="Pfam" id="PF18029"/>
    </source>
</evidence>
<dbReference type="Proteomes" id="UP000700596">
    <property type="component" value="Unassembled WGS sequence"/>
</dbReference>